<dbReference type="AlphaFoldDB" id="A0A382NZ49"/>
<proteinExistence type="predicted"/>
<protein>
    <submittedName>
        <fullName evidence="1">Uncharacterized protein</fullName>
    </submittedName>
</protein>
<dbReference type="EMBL" id="UINC01103413">
    <property type="protein sequence ID" value="SVC65778.1"/>
    <property type="molecule type" value="Genomic_DNA"/>
</dbReference>
<sequence length="162" mass="16409">MPLIVATLQAELVGIFDKPKGNPVPTPVAMDVAKAYLNFCSAGIDSGGSPFAAMPGSSALGSDLDAVMSKTNASGAIAAMDMAKAFDKCLATFKTAWQTTIVTAPGLPVLGSELVDLFSSPKPSAIIFAQGYAKALNNYTATAIVSGLIPGSPPVPYTGPIS</sequence>
<evidence type="ECO:0000313" key="1">
    <source>
        <dbReference type="EMBL" id="SVC65778.1"/>
    </source>
</evidence>
<organism evidence="1">
    <name type="scientific">marine metagenome</name>
    <dbReference type="NCBI Taxonomy" id="408172"/>
    <lineage>
        <taxon>unclassified sequences</taxon>
        <taxon>metagenomes</taxon>
        <taxon>ecological metagenomes</taxon>
    </lineage>
</organism>
<name>A0A382NZ49_9ZZZZ</name>
<reference evidence="1" key="1">
    <citation type="submission" date="2018-05" db="EMBL/GenBank/DDBJ databases">
        <authorList>
            <person name="Lanie J.A."/>
            <person name="Ng W.-L."/>
            <person name="Kazmierczak K.M."/>
            <person name="Andrzejewski T.M."/>
            <person name="Davidsen T.M."/>
            <person name="Wayne K.J."/>
            <person name="Tettelin H."/>
            <person name="Glass J.I."/>
            <person name="Rusch D."/>
            <person name="Podicherti R."/>
            <person name="Tsui H.-C.T."/>
            <person name="Winkler M.E."/>
        </authorList>
    </citation>
    <scope>NUCLEOTIDE SEQUENCE</scope>
</reference>
<gene>
    <name evidence="1" type="ORF">METZ01_LOCUS318632</name>
</gene>
<accession>A0A382NZ49</accession>